<evidence type="ECO:0000256" key="3">
    <source>
        <dbReference type="PIRSR" id="PIRSR016184-1"/>
    </source>
</evidence>
<name>C0Q4Q1_SALPC</name>
<evidence type="ECO:0000256" key="2">
    <source>
        <dbReference type="ARBA" id="ARBA00023235"/>
    </source>
</evidence>
<dbReference type="Pfam" id="PF02567">
    <property type="entry name" value="PhzC-PhzF"/>
    <property type="match status" value="1"/>
</dbReference>
<sequence length="307" mass="33365">MMILQSKENINETADYHVDAFTSEPFRGNSAGVVLHADTLSDAQMQLIARELRHSETAFLLKSEESDVRIRYFTPTVEVPICGHATVAAHYVRATVLGLGNTTVWQTSLAGRHRVEIHAEHNDYRITLEQGQPSFEPPLVGEIRAAIITALNLTEDDIVPGAPIQVASTGHAKVMILLKPDVDIDALSPNLAALTAISQQIGCNGFFPFQIRPGKNETDGRMFSPAIGIVEDPVTGNANGPMGAWLVHHGLMAHDGKTLQIQGHQGRALGKEGTVDVTFTIRDNQPENVTISGQAVILFHAEWAITF</sequence>
<comment type="similarity">
    <text evidence="1">Belongs to the PhzF family.</text>
</comment>
<reference evidence="4 5" key="1">
    <citation type="journal article" date="2009" name="PLoS ONE">
        <title>Salmonella paratyphi C: genetic divergence from Salmonella choleraesuis and pathogenic convergence with Salmonella typhi.</title>
        <authorList>
            <person name="Liu W.-Q."/>
            <person name="Feng Y."/>
            <person name="Wang Y."/>
            <person name="Zou Q.-H."/>
            <person name="Chen F."/>
            <person name="Guo J.-T."/>
            <person name="Peng Y.-H."/>
            <person name="Jin Y."/>
            <person name="Li Y.-G."/>
            <person name="Hu S.-N."/>
            <person name="Johnston R.N."/>
            <person name="Liu G.-R."/>
            <person name="Liu S.-L."/>
        </authorList>
    </citation>
    <scope>NUCLEOTIDE SEQUENCE [LARGE SCALE GENOMIC DNA]</scope>
    <source>
        <strain evidence="4 5">RKS4594</strain>
    </source>
</reference>
<proteinExistence type="inferred from homology"/>
<dbReference type="NCBIfam" id="NF007625">
    <property type="entry name" value="PRK10281.1"/>
    <property type="match status" value="1"/>
</dbReference>
<dbReference type="Gene3D" id="3.10.310.10">
    <property type="entry name" value="Diaminopimelate Epimerase, Chain A, domain 1"/>
    <property type="match status" value="2"/>
</dbReference>
<accession>C0Q4Q1</accession>
<dbReference type="GO" id="GO:0005737">
    <property type="term" value="C:cytoplasm"/>
    <property type="evidence" value="ECO:0007669"/>
    <property type="project" value="TreeGrafter"/>
</dbReference>
<dbReference type="EMBL" id="CP000857">
    <property type="protein sequence ID" value="ACN46284.1"/>
    <property type="molecule type" value="Genomic_DNA"/>
</dbReference>
<dbReference type="GO" id="GO:0016853">
    <property type="term" value="F:isomerase activity"/>
    <property type="evidence" value="ECO:0007669"/>
    <property type="project" value="UniProtKB-KW"/>
</dbReference>
<dbReference type="SUPFAM" id="SSF54506">
    <property type="entry name" value="Diaminopimelate epimerase-like"/>
    <property type="match status" value="1"/>
</dbReference>
<dbReference type="PANTHER" id="PTHR13774">
    <property type="entry name" value="PHENAZINE BIOSYNTHESIS PROTEIN"/>
    <property type="match status" value="1"/>
</dbReference>
<feature type="active site" evidence="3">
    <location>
        <position position="56"/>
    </location>
</feature>
<dbReference type="NCBIfam" id="TIGR00654">
    <property type="entry name" value="PhzF_family"/>
    <property type="match status" value="1"/>
</dbReference>
<organism evidence="4 5">
    <name type="scientific">Salmonella paratyphi C (strain RKS4594)</name>
    <dbReference type="NCBI Taxonomy" id="476213"/>
    <lineage>
        <taxon>Bacteria</taxon>
        <taxon>Pseudomonadati</taxon>
        <taxon>Pseudomonadota</taxon>
        <taxon>Gammaproteobacteria</taxon>
        <taxon>Enterobacterales</taxon>
        <taxon>Enterobacteriaceae</taxon>
        <taxon>Salmonella</taxon>
    </lineage>
</organism>
<protein>
    <submittedName>
        <fullName evidence="4">YddE</fullName>
    </submittedName>
</protein>
<dbReference type="PANTHER" id="PTHR13774:SF39">
    <property type="entry name" value="BIOSYNTHESIS PROTEIN, PUTATIVE-RELATED"/>
    <property type="match status" value="1"/>
</dbReference>
<evidence type="ECO:0000256" key="1">
    <source>
        <dbReference type="ARBA" id="ARBA00008270"/>
    </source>
</evidence>
<evidence type="ECO:0000313" key="5">
    <source>
        <dbReference type="Proteomes" id="UP000001599"/>
    </source>
</evidence>
<dbReference type="KEGG" id="sei:SPC_2157"/>
<gene>
    <name evidence="4" type="primary">yddE</name>
    <name evidence="4" type="ordered locus">SPC_2157</name>
</gene>
<dbReference type="InterPro" id="IPR003719">
    <property type="entry name" value="Phenazine_PhzF-like"/>
</dbReference>
<dbReference type="HOGENOM" id="CLU_048756_0_2_6"/>
<evidence type="ECO:0000313" key="4">
    <source>
        <dbReference type="EMBL" id="ACN46284.1"/>
    </source>
</evidence>
<dbReference type="Proteomes" id="UP000001599">
    <property type="component" value="Chromosome"/>
</dbReference>
<dbReference type="PIRSF" id="PIRSF016184">
    <property type="entry name" value="PhzC_PhzF"/>
    <property type="match status" value="1"/>
</dbReference>
<keyword evidence="2" id="KW-0413">Isomerase</keyword>
<dbReference type="AlphaFoldDB" id="C0Q4Q1"/>